<proteinExistence type="predicted"/>
<protein>
    <submittedName>
        <fullName evidence="2">Uncharacterized protein</fullName>
    </submittedName>
</protein>
<dbReference type="AlphaFoldDB" id="A0A7W9X1K2"/>
<feature type="signal peptide" evidence="1">
    <location>
        <begin position="1"/>
        <end position="27"/>
    </location>
</feature>
<gene>
    <name evidence="2" type="ORF">HD842_002965</name>
</gene>
<feature type="chain" id="PRO_5031045852" evidence="1">
    <location>
        <begin position="28"/>
        <end position="189"/>
    </location>
</feature>
<evidence type="ECO:0000313" key="2">
    <source>
        <dbReference type="EMBL" id="MBB6134807.1"/>
    </source>
</evidence>
<dbReference type="RefSeq" id="WP_183555477.1">
    <property type="nucleotide sequence ID" value="NZ_JACHBX010000003.1"/>
</dbReference>
<accession>A0A7W9X1K2</accession>
<sequence>MATLLSPIVAACALALATAVACAPANAATPVAHPKASAVLAAEAAKKPAKAASKKSSKKAKAATAGTAAAVTAAAVAADPLEVNEPDITDTKTTEYDCELGNKITIYTNDNDAAHIALRWKTRLHRLARIGTTTGALRFENPHYGLIWIGIPSKGILLDSKLNRQLANECKNATQSAIVATAAPEASKT</sequence>
<dbReference type="EMBL" id="JACHBX010000003">
    <property type="protein sequence ID" value="MBB6134807.1"/>
    <property type="molecule type" value="Genomic_DNA"/>
</dbReference>
<name>A0A7W9X1K2_9BURK</name>
<comment type="caution">
    <text evidence="2">The sequence shown here is derived from an EMBL/GenBank/DDBJ whole genome shotgun (WGS) entry which is preliminary data.</text>
</comment>
<keyword evidence="1" id="KW-0732">Signal</keyword>
<organism evidence="2 3">
    <name type="scientific">Massilia aurea</name>
    <dbReference type="NCBI Taxonomy" id="373040"/>
    <lineage>
        <taxon>Bacteria</taxon>
        <taxon>Pseudomonadati</taxon>
        <taxon>Pseudomonadota</taxon>
        <taxon>Betaproteobacteria</taxon>
        <taxon>Burkholderiales</taxon>
        <taxon>Oxalobacteraceae</taxon>
        <taxon>Telluria group</taxon>
        <taxon>Massilia</taxon>
    </lineage>
</organism>
<evidence type="ECO:0000256" key="1">
    <source>
        <dbReference type="SAM" id="SignalP"/>
    </source>
</evidence>
<evidence type="ECO:0000313" key="3">
    <source>
        <dbReference type="Proteomes" id="UP000540787"/>
    </source>
</evidence>
<reference evidence="2 3" key="1">
    <citation type="submission" date="2020-08" db="EMBL/GenBank/DDBJ databases">
        <title>The Agave Microbiome: Exploring the role of microbial communities in plant adaptations to desert environments.</title>
        <authorList>
            <person name="Partida-Martinez L.P."/>
        </authorList>
    </citation>
    <scope>NUCLEOTIDE SEQUENCE [LARGE SCALE GENOMIC DNA]</scope>
    <source>
        <strain evidence="2 3">AT3.2</strain>
    </source>
</reference>
<keyword evidence="3" id="KW-1185">Reference proteome</keyword>
<dbReference type="Proteomes" id="UP000540787">
    <property type="component" value="Unassembled WGS sequence"/>
</dbReference>